<keyword evidence="21" id="KW-1185">Reference proteome</keyword>
<evidence type="ECO:0000256" key="13">
    <source>
        <dbReference type="ARBA" id="ARBA00061261"/>
    </source>
</evidence>
<evidence type="ECO:0000256" key="1">
    <source>
        <dbReference type="ARBA" id="ARBA00004123"/>
    </source>
</evidence>
<feature type="compositionally biased region" description="Low complexity" evidence="18">
    <location>
        <begin position="735"/>
        <end position="774"/>
    </location>
</feature>
<feature type="region of interest" description="Disordered" evidence="18">
    <location>
        <begin position="388"/>
        <end position="537"/>
    </location>
</feature>
<organism evidence="20 21">
    <name type="scientific">Folsomia candida</name>
    <name type="common">Springtail</name>
    <dbReference type="NCBI Taxonomy" id="158441"/>
    <lineage>
        <taxon>Eukaryota</taxon>
        <taxon>Metazoa</taxon>
        <taxon>Ecdysozoa</taxon>
        <taxon>Arthropoda</taxon>
        <taxon>Hexapoda</taxon>
        <taxon>Collembola</taxon>
        <taxon>Entomobryomorpha</taxon>
        <taxon>Isotomoidea</taxon>
        <taxon>Isotomidae</taxon>
        <taxon>Proisotominae</taxon>
        <taxon>Folsomia</taxon>
    </lineage>
</organism>
<evidence type="ECO:0000256" key="18">
    <source>
        <dbReference type="SAM" id="MobiDB-lite"/>
    </source>
</evidence>
<dbReference type="OrthoDB" id="565731at2759"/>
<keyword evidence="10" id="KW-0234">DNA repair</keyword>
<dbReference type="Proteomes" id="UP000198287">
    <property type="component" value="Unassembled WGS sequence"/>
</dbReference>
<evidence type="ECO:0000256" key="12">
    <source>
        <dbReference type="ARBA" id="ARBA00052915"/>
    </source>
</evidence>
<dbReference type="InterPro" id="IPR005122">
    <property type="entry name" value="Uracil-DNA_glycosylase-like"/>
</dbReference>
<dbReference type="OMA" id="FGRQSEF"/>
<feature type="region of interest" description="Disordered" evidence="18">
    <location>
        <begin position="717"/>
        <end position="776"/>
    </location>
</feature>
<dbReference type="GO" id="GO:0004844">
    <property type="term" value="F:uracil DNA N-glycosylase activity"/>
    <property type="evidence" value="ECO:0007669"/>
    <property type="project" value="TreeGrafter"/>
</dbReference>
<evidence type="ECO:0000256" key="15">
    <source>
        <dbReference type="ARBA" id="ARBA00066769"/>
    </source>
</evidence>
<feature type="compositionally biased region" description="Polar residues" evidence="18">
    <location>
        <begin position="590"/>
        <end position="599"/>
    </location>
</feature>
<dbReference type="GO" id="GO:0032183">
    <property type="term" value="F:SUMO binding"/>
    <property type="evidence" value="ECO:0007669"/>
    <property type="project" value="UniProtKB-ARBA"/>
</dbReference>
<evidence type="ECO:0000256" key="6">
    <source>
        <dbReference type="ARBA" id="ARBA00022853"/>
    </source>
</evidence>
<dbReference type="GO" id="GO:0040029">
    <property type="term" value="P:epigenetic regulation of gene expression"/>
    <property type="evidence" value="ECO:0007669"/>
    <property type="project" value="UniProtKB-ARBA"/>
</dbReference>
<feature type="compositionally biased region" description="Gly residues" evidence="18">
    <location>
        <begin position="137"/>
        <end position="147"/>
    </location>
</feature>
<comment type="subunit">
    <text evidence="14">Homodimer. Interacts with AICDA and GADD45A.</text>
</comment>
<evidence type="ECO:0000256" key="10">
    <source>
        <dbReference type="ARBA" id="ARBA00023204"/>
    </source>
</evidence>
<feature type="region of interest" description="Disordered" evidence="18">
    <location>
        <begin position="954"/>
        <end position="973"/>
    </location>
</feature>
<evidence type="ECO:0000256" key="14">
    <source>
        <dbReference type="ARBA" id="ARBA00064519"/>
    </source>
</evidence>
<feature type="compositionally biased region" description="Low complexity" evidence="18">
    <location>
        <begin position="84"/>
        <end position="98"/>
    </location>
</feature>
<evidence type="ECO:0000256" key="2">
    <source>
        <dbReference type="ARBA" id="ARBA00022499"/>
    </source>
</evidence>
<proteinExistence type="inferred from homology"/>
<dbReference type="GO" id="GO:0005654">
    <property type="term" value="C:nucleoplasm"/>
    <property type="evidence" value="ECO:0007669"/>
    <property type="project" value="UniProtKB-ARBA"/>
</dbReference>
<dbReference type="STRING" id="158441.A0A226F133"/>
<dbReference type="SUPFAM" id="SSF52141">
    <property type="entry name" value="Uracil-DNA glycosylase-like"/>
    <property type="match status" value="1"/>
</dbReference>
<keyword evidence="7" id="KW-0805">Transcription regulation</keyword>
<feature type="compositionally biased region" description="Gly residues" evidence="18">
    <location>
        <begin position="509"/>
        <end position="533"/>
    </location>
</feature>
<evidence type="ECO:0000313" key="20">
    <source>
        <dbReference type="EMBL" id="OXA63137.1"/>
    </source>
</evidence>
<feature type="region of interest" description="Disordered" evidence="18">
    <location>
        <begin position="658"/>
        <end position="693"/>
    </location>
</feature>
<feature type="compositionally biased region" description="Low complexity" evidence="18">
    <location>
        <begin position="576"/>
        <end position="589"/>
    </location>
</feature>
<accession>A0A226F133</accession>
<comment type="caution">
    <text evidence="20">The sequence shown here is derived from an EMBL/GenBank/DDBJ whole genome shotgun (WGS) entry which is preliminary data.</text>
</comment>
<keyword evidence="2" id="KW-1017">Isopeptide bond</keyword>
<dbReference type="GO" id="GO:0003677">
    <property type="term" value="F:DNA binding"/>
    <property type="evidence" value="ECO:0007669"/>
    <property type="project" value="UniProtKB-ARBA"/>
</dbReference>
<dbReference type="EMBL" id="LNIX01000001">
    <property type="protein sequence ID" value="OXA63137.1"/>
    <property type="molecule type" value="Genomic_DNA"/>
</dbReference>
<keyword evidence="5" id="KW-0832">Ubl conjugation</keyword>
<dbReference type="GO" id="GO:0006285">
    <property type="term" value="P:base-excision repair, AP site formation"/>
    <property type="evidence" value="ECO:0007669"/>
    <property type="project" value="InterPro"/>
</dbReference>
<keyword evidence="4" id="KW-0378">Hydrolase</keyword>
<keyword evidence="6" id="KW-0156">Chromatin regulator</keyword>
<keyword evidence="3" id="KW-0227">DNA damage</keyword>
<comment type="subcellular location">
    <subcellularLocation>
        <location evidence="1">Nucleus</location>
    </subcellularLocation>
</comment>
<reference evidence="20 21" key="1">
    <citation type="submission" date="2015-12" db="EMBL/GenBank/DDBJ databases">
        <title>The genome of Folsomia candida.</title>
        <authorList>
            <person name="Faddeeva A."/>
            <person name="Derks M.F."/>
            <person name="Anvar Y."/>
            <person name="Smit S."/>
            <person name="Van Straalen N."/>
            <person name="Roelofs D."/>
        </authorList>
    </citation>
    <scope>NUCLEOTIDE SEQUENCE [LARGE SCALE GENOMIC DNA]</scope>
    <source>
        <strain evidence="20 21">VU population</strain>
        <tissue evidence="20">Whole body</tissue>
    </source>
</reference>
<evidence type="ECO:0000256" key="4">
    <source>
        <dbReference type="ARBA" id="ARBA00022801"/>
    </source>
</evidence>
<feature type="compositionally biased region" description="Basic and acidic residues" evidence="18">
    <location>
        <begin position="566"/>
        <end position="575"/>
    </location>
</feature>
<evidence type="ECO:0000259" key="19">
    <source>
        <dbReference type="Pfam" id="PF03167"/>
    </source>
</evidence>
<feature type="compositionally biased region" description="Polar residues" evidence="18">
    <location>
        <begin position="667"/>
        <end position="681"/>
    </location>
</feature>
<dbReference type="InterPro" id="IPR036895">
    <property type="entry name" value="Uracil-DNA_glycosylase-like_sf"/>
</dbReference>
<evidence type="ECO:0000256" key="11">
    <source>
        <dbReference type="ARBA" id="ARBA00023242"/>
    </source>
</evidence>
<keyword evidence="11" id="KW-0539">Nucleus</keyword>
<evidence type="ECO:0000313" key="21">
    <source>
        <dbReference type="Proteomes" id="UP000198287"/>
    </source>
</evidence>
<dbReference type="FunFam" id="3.40.470.10:FF:000002">
    <property type="entry name" value="G/T mismatch-specific thymine DNA glycosylase"/>
    <property type="match status" value="1"/>
</dbReference>
<feature type="compositionally biased region" description="Polar residues" evidence="18">
    <location>
        <begin position="415"/>
        <end position="426"/>
    </location>
</feature>
<dbReference type="Pfam" id="PF03167">
    <property type="entry name" value="UDG"/>
    <property type="match status" value="1"/>
</dbReference>
<dbReference type="PANTHER" id="PTHR12159:SF9">
    <property type="entry name" value="G_T MISMATCH-SPECIFIC THYMINE DNA GLYCOSYLASE"/>
    <property type="match status" value="1"/>
</dbReference>
<keyword evidence="8" id="KW-0010">Activator</keyword>
<evidence type="ECO:0000256" key="5">
    <source>
        <dbReference type="ARBA" id="ARBA00022843"/>
    </source>
</evidence>
<dbReference type="AlphaFoldDB" id="A0A226F133"/>
<dbReference type="InterPro" id="IPR015637">
    <property type="entry name" value="MUG/TDG"/>
</dbReference>
<protein>
    <recommendedName>
        <fullName evidence="16">G/T mismatch-specific thymine DNA glycosylase</fullName>
        <ecNumber evidence="15">3.2.2.29</ecNumber>
    </recommendedName>
    <alternativeName>
        <fullName evidence="17">Thymine-DNA glycosylase</fullName>
    </alternativeName>
</protein>
<evidence type="ECO:0000256" key="8">
    <source>
        <dbReference type="ARBA" id="ARBA00023159"/>
    </source>
</evidence>
<feature type="region of interest" description="Disordered" evidence="18">
    <location>
        <begin position="551"/>
        <end position="599"/>
    </location>
</feature>
<gene>
    <name evidence="20" type="ORF">Fcan01_03950</name>
</gene>
<evidence type="ECO:0000256" key="16">
    <source>
        <dbReference type="ARBA" id="ARBA00071248"/>
    </source>
</evidence>
<dbReference type="EC" id="3.2.2.29" evidence="15"/>
<comment type="catalytic activity">
    <reaction evidence="12">
        <text>Hydrolyzes mismatched double-stranded DNA and polynucleotides, releasing free thymine.</text>
        <dbReference type="EC" id="3.2.2.29"/>
    </reaction>
</comment>
<feature type="domain" description="Uracil-DNA glycosylase-like" evidence="19">
    <location>
        <begin position="208"/>
        <end position="353"/>
    </location>
</feature>
<dbReference type="PANTHER" id="PTHR12159">
    <property type="entry name" value="G/T AND G/U MISMATCH-SPECIFIC DNA GLYCOSYLASE"/>
    <property type="match status" value="1"/>
</dbReference>
<feature type="region of interest" description="Disordered" evidence="18">
    <location>
        <begin position="55"/>
        <end position="203"/>
    </location>
</feature>
<name>A0A226F133_FOLCA</name>
<feature type="compositionally biased region" description="Polar residues" evidence="18">
    <location>
        <begin position="555"/>
        <end position="565"/>
    </location>
</feature>
<evidence type="ECO:0000256" key="3">
    <source>
        <dbReference type="ARBA" id="ARBA00022763"/>
    </source>
</evidence>
<dbReference type="CDD" id="cd10028">
    <property type="entry name" value="UDG-F2_TDG_MUG"/>
    <property type="match status" value="1"/>
</dbReference>
<evidence type="ECO:0000256" key="17">
    <source>
        <dbReference type="ARBA" id="ARBA00083221"/>
    </source>
</evidence>
<evidence type="ECO:0000256" key="9">
    <source>
        <dbReference type="ARBA" id="ARBA00023163"/>
    </source>
</evidence>
<sequence>MQVATLFRETAKLLGMDGAAVMDNSKYCMGKPEAPADDGYETCLDVMCGGGGGGGGPHQDRFGNNTTNNHHSFDPGMRHPQQPHPQQQQQQQQQQHLPQHPHARSMKMGGDPYGGDPYSFVDEMPSMDYMCNNNSINGGGDRGGGGNPVNPQPKKRGRRKKSDPRNAEFSETPMTKSVDDKLDAKERKRQDRFNGLTEEEVSQRTLPDHLASNLDIIIVGINPGMFAAYKGHHYAGPGNHFWKCMYLAGLVPEPFSADDDFSLINYGIGFTNMVARPTKGSADLTRREIKQGSQILLEKLQKFRPKIAVFNGKLIYEVFSGKKDFPFGRQSEFVDGTNTYIWVMPSSSARCAQLPRAADKVPFYMALKKFRDYLNGLISEIDESEVVFHEPKSSSKTNSPNGSEGGGIGGKNKCESITNGGDSSFPVNPAKKKRGRPRKGMEKNGGGDSSKAAKVLKQSGINVKDNDAKGAGGGVGGEEPLRKRRGRPKKVKPEDGGHPTPVNNKASVKGGGVTSVGGGGIGGGVGVDGGYERGGIPSAASILSSQQKASSISSGYSTGTAGSNSSEDRCRRDENGSLSNAGSSGLSPSHHSFTTQSDLSSEISAAISCGSCPPSPTATTNNNSNNNQTETVFESLSMSRNNPSIDLNNHLNNKQQVINSMHGGGSEPTNNCGNLYQSNSGVMDAHQPHEQQSYSIPQYQPSYDNRFHHVSNRSQSYIPAASSREDEQQQQLAMQTPSYQQQQSQAQQQQQQQPPIPSQRQQQLQQQQSSSYEQKSYEQKCLDITTKSLSGLESLVDQIPSIAEAEANAGHNIVSDPSLLISHSAQASMSSLSNSSLPSSMGHFVSESSSTGFLPYGHHVPPPSSSYSAASHYATSPYYASELGSSFPLNNTLSSAYPPSPSLFGYTGYHHSQYQGGGGYGHGPPTSSSLHLPPSAYGSPASYSSSAYSSQNPYMQGHAMSSAPSPGMGQRYPQRPFHLRQEDLGPLGFGGF</sequence>
<comment type="similarity">
    <text evidence="13">Belongs to the uracil-DNA glycosylase (UDG) superfamily. TDG/mug family.</text>
</comment>
<dbReference type="GO" id="GO:0141016">
    <property type="term" value="F:G/T mismatch-specific thymine-DNA glycosylase activity"/>
    <property type="evidence" value="ECO:0007669"/>
    <property type="project" value="UniProtKB-EC"/>
</dbReference>
<feature type="compositionally biased region" description="Basic and acidic residues" evidence="18">
    <location>
        <begin position="177"/>
        <end position="192"/>
    </location>
</feature>
<keyword evidence="9" id="KW-0804">Transcription</keyword>
<dbReference type="Gene3D" id="3.40.470.10">
    <property type="entry name" value="Uracil-DNA glycosylase-like domain"/>
    <property type="match status" value="1"/>
</dbReference>
<feature type="compositionally biased region" description="Basic residues" evidence="18">
    <location>
        <begin position="153"/>
        <end position="162"/>
    </location>
</feature>
<evidence type="ECO:0000256" key="7">
    <source>
        <dbReference type="ARBA" id="ARBA00023015"/>
    </source>
</evidence>